<feature type="chain" id="PRO_5013111842" description="Dockerin domain-containing protein" evidence="1">
    <location>
        <begin position="20"/>
        <end position="64"/>
    </location>
</feature>
<gene>
    <name evidence="2" type="ORF">SMSP2_02238</name>
</gene>
<accession>A0A1Q2MGT3</accession>
<evidence type="ECO:0000313" key="3">
    <source>
        <dbReference type="Proteomes" id="UP000188181"/>
    </source>
</evidence>
<evidence type="ECO:0000256" key="1">
    <source>
        <dbReference type="SAM" id="SignalP"/>
    </source>
</evidence>
<sequence precursor="true">MKKTVLLLLLSAFILPAIGAELASEPFDYPAGDIIGQEGINDDCTVDIADIALMAAEWLSVQYY</sequence>
<protein>
    <recommendedName>
        <fullName evidence="4">Dockerin domain-containing protein</fullName>
    </recommendedName>
</protein>
<evidence type="ECO:0000313" key="2">
    <source>
        <dbReference type="EMBL" id="AQQ71859.1"/>
    </source>
</evidence>
<keyword evidence="1" id="KW-0732">Signal</keyword>
<dbReference type="Proteomes" id="UP000188181">
    <property type="component" value="Chromosome"/>
</dbReference>
<reference evidence="3" key="1">
    <citation type="submission" date="2017-02" db="EMBL/GenBank/DDBJ databases">
        <title>Comparative genomics and description of representatives of a novel lineage of planctomycetes thriving in anoxic sediments.</title>
        <authorList>
            <person name="Spring S."/>
            <person name="Bunk B."/>
            <person name="Sproer C."/>
        </authorList>
    </citation>
    <scope>NUCLEOTIDE SEQUENCE [LARGE SCALE GENOMIC DNA]</scope>
    <source>
        <strain evidence="3">SM-Chi-D1</strain>
    </source>
</reference>
<dbReference type="EMBL" id="CP019646">
    <property type="protein sequence ID" value="AQQ71859.1"/>
    <property type="molecule type" value="Genomic_DNA"/>
</dbReference>
<keyword evidence="3" id="KW-1185">Reference proteome</keyword>
<organism evidence="2 3">
    <name type="scientific">Limihaloglobus sulfuriphilus</name>
    <dbReference type="NCBI Taxonomy" id="1851148"/>
    <lineage>
        <taxon>Bacteria</taxon>
        <taxon>Pseudomonadati</taxon>
        <taxon>Planctomycetota</taxon>
        <taxon>Phycisphaerae</taxon>
        <taxon>Sedimentisphaerales</taxon>
        <taxon>Sedimentisphaeraceae</taxon>
        <taxon>Limihaloglobus</taxon>
    </lineage>
</organism>
<dbReference type="RefSeq" id="WP_146684038.1">
    <property type="nucleotide sequence ID" value="NZ_CP019646.1"/>
</dbReference>
<dbReference type="AlphaFoldDB" id="A0A1Q2MGT3"/>
<dbReference type="KEGG" id="pbas:SMSP2_02238"/>
<dbReference type="STRING" id="1851148.SMSP2_02238"/>
<name>A0A1Q2MGT3_9BACT</name>
<evidence type="ECO:0008006" key="4">
    <source>
        <dbReference type="Google" id="ProtNLM"/>
    </source>
</evidence>
<feature type="signal peptide" evidence="1">
    <location>
        <begin position="1"/>
        <end position="19"/>
    </location>
</feature>
<proteinExistence type="predicted"/>